<protein>
    <recommendedName>
        <fullName evidence="6">Beta-lactamase inhibitor (BLIP)</fullName>
    </recommendedName>
</protein>
<dbReference type="Proteomes" id="UP000315636">
    <property type="component" value="Unassembled WGS sequence"/>
</dbReference>
<dbReference type="OrthoDB" id="570195at2"/>
<gene>
    <name evidence="4" type="ORF">SAMN06264849_101349</name>
</gene>
<accession>A0A521AUN7</accession>
<name>A0A521AUN7_9BACL</name>
<keyword evidence="5" id="KW-1185">Reference proteome</keyword>
<evidence type="ECO:0000313" key="5">
    <source>
        <dbReference type="Proteomes" id="UP000315636"/>
    </source>
</evidence>
<feature type="compositionally biased region" description="Basic and acidic residues" evidence="2">
    <location>
        <begin position="45"/>
        <end position="71"/>
    </location>
</feature>
<dbReference type="AlphaFoldDB" id="A0A521AUN7"/>
<organism evidence="4 5">
    <name type="scientific">Melghirimyces algeriensis</name>
    <dbReference type="NCBI Taxonomy" id="910412"/>
    <lineage>
        <taxon>Bacteria</taxon>
        <taxon>Bacillati</taxon>
        <taxon>Bacillota</taxon>
        <taxon>Bacilli</taxon>
        <taxon>Bacillales</taxon>
        <taxon>Thermoactinomycetaceae</taxon>
        <taxon>Melghirimyces</taxon>
    </lineage>
</organism>
<evidence type="ECO:0000256" key="1">
    <source>
        <dbReference type="ARBA" id="ARBA00022729"/>
    </source>
</evidence>
<dbReference type="EMBL" id="FXTI01000001">
    <property type="protein sequence ID" value="SMO38524.1"/>
    <property type="molecule type" value="Genomic_DNA"/>
</dbReference>
<dbReference type="RefSeq" id="WP_142504038.1">
    <property type="nucleotide sequence ID" value="NZ_FXTI01000001.1"/>
</dbReference>
<dbReference type="PROSITE" id="PS51257">
    <property type="entry name" value="PROKAR_LIPOPROTEIN"/>
    <property type="match status" value="1"/>
</dbReference>
<evidence type="ECO:0000256" key="3">
    <source>
        <dbReference type="SAM" id="SignalP"/>
    </source>
</evidence>
<evidence type="ECO:0000256" key="2">
    <source>
        <dbReference type="SAM" id="MobiDB-lite"/>
    </source>
</evidence>
<feature type="region of interest" description="Disordered" evidence="2">
    <location>
        <begin position="31"/>
        <end position="71"/>
    </location>
</feature>
<feature type="signal peptide" evidence="3">
    <location>
        <begin position="1"/>
        <end position="23"/>
    </location>
</feature>
<evidence type="ECO:0000313" key="4">
    <source>
        <dbReference type="EMBL" id="SMO38524.1"/>
    </source>
</evidence>
<evidence type="ECO:0008006" key="6">
    <source>
        <dbReference type="Google" id="ProtNLM"/>
    </source>
</evidence>
<keyword evidence="1 3" id="KW-0732">Signal</keyword>
<dbReference type="InterPro" id="IPR024418">
    <property type="entry name" value="DUF3862"/>
</dbReference>
<sequence>MKKVLLGCGSVIGLILIVGACFAAFGGMETEKDPVAESPSQSSTDENKDKDKEADKPSKSEDREITKEKYEQVKNGMSYDEVVKVIGFEGEEQSQSEVGEYKTVIYTWKNPDGSNMTATFQNGELTSKAQFGLK</sequence>
<dbReference type="Pfam" id="PF12978">
    <property type="entry name" value="DUF3862"/>
    <property type="match status" value="1"/>
</dbReference>
<dbReference type="InterPro" id="IPR037873">
    <property type="entry name" value="BamE-like"/>
</dbReference>
<feature type="chain" id="PRO_5022071089" description="Beta-lactamase inhibitor (BLIP)" evidence="3">
    <location>
        <begin position="24"/>
        <end position="134"/>
    </location>
</feature>
<dbReference type="Gene3D" id="3.30.1450.10">
    <property type="match status" value="1"/>
</dbReference>
<proteinExistence type="predicted"/>
<reference evidence="4 5" key="1">
    <citation type="submission" date="2017-05" db="EMBL/GenBank/DDBJ databases">
        <authorList>
            <person name="Varghese N."/>
            <person name="Submissions S."/>
        </authorList>
    </citation>
    <scope>NUCLEOTIDE SEQUENCE [LARGE SCALE GENOMIC DNA]</scope>
    <source>
        <strain evidence="4 5">DSM 45474</strain>
    </source>
</reference>